<keyword evidence="7" id="KW-0067">ATP-binding</keyword>
<evidence type="ECO:0000256" key="3">
    <source>
        <dbReference type="ARBA" id="ARBA00022679"/>
    </source>
</evidence>
<dbReference type="PANTHER" id="PTHR13954">
    <property type="entry name" value="IRE1-RELATED"/>
    <property type="match status" value="1"/>
</dbReference>
<dbReference type="PANTHER" id="PTHR13954:SF6">
    <property type="entry name" value="NON-SPECIFIC SERINE_THREONINE PROTEIN KINASE"/>
    <property type="match status" value="1"/>
</dbReference>
<evidence type="ECO:0000256" key="1">
    <source>
        <dbReference type="ARBA" id="ARBA00012513"/>
    </source>
</evidence>
<evidence type="ECO:0000256" key="6">
    <source>
        <dbReference type="ARBA" id="ARBA00022777"/>
    </source>
</evidence>
<dbReference type="Gene3D" id="3.30.200.20">
    <property type="entry name" value="Phosphorylase Kinase, domain 1"/>
    <property type="match status" value="1"/>
</dbReference>
<dbReference type="Pfam" id="PF00069">
    <property type="entry name" value="Pkinase"/>
    <property type="match status" value="1"/>
</dbReference>
<evidence type="ECO:0000256" key="4">
    <source>
        <dbReference type="ARBA" id="ARBA00022729"/>
    </source>
</evidence>
<evidence type="ECO:0000259" key="9">
    <source>
        <dbReference type="PROSITE" id="PS50011"/>
    </source>
</evidence>
<dbReference type="PROSITE" id="PS50011">
    <property type="entry name" value="PROTEIN_KINASE_DOM"/>
    <property type="match status" value="1"/>
</dbReference>
<dbReference type="SUPFAM" id="SSF56112">
    <property type="entry name" value="Protein kinase-like (PK-like)"/>
    <property type="match status" value="1"/>
</dbReference>
<dbReference type="InterPro" id="IPR010513">
    <property type="entry name" value="KEN_dom"/>
</dbReference>
<reference evidence="11 12" key="1">
    <citation type="submission" date="2024-11" db="EMBL/GenBank/DDBJ databases">
        <title>Chromosome-level genome assembly of the freshwater bivalve Anodonta woodiana.</title>
        <authorList>
            <person name="Chen X."/>
        </authorList>
    </citation>
    <scope>NUCLEOTIDE SEQUENCE [LARGE SCALE GENOMIC DNA]</scope>
    <source>
        <strain evidence="11">MN2024</strain>
        <tissue evidence="11">Gills</tissue>
    </source>
</reference>
<dbReference type="InterPro" id="IPR011009">
    <property type="entry name" value="Kinase-like_dom_sf"/>
</dbReference>
<gene>
    <name evidence="11" type="ORF">ACJMK2_022992</name>
</gene>
<dbReference type="Gene3D" id="1.10.510.10">
    <property type="entry name" value="Transferase(Phosphotransferase) domain 1"/>
    <property type="match status" value="1"/>
</dbReference>
<feature type="region of interest" description="Disordered" evidence="8">
    <location>
        <begin position="34"/>
        <end position="136"/>
    </location>
</feature>
<keyword evidence="6" id="KW-0418">Kinase</keyword>
<protein>
    <recommendedName>
        <fullName evidence="1">non-specific serine/threonine protein kinase</fullName>
        <ecNumber evidence="1">2.7.11.1</ecNumber>
    </recommendedName>
</protein>
<evidence type="ECO:0000259" key="10">
    <source>
        <dbReference type="PROSITE" id="PS51392"/>
    </source>
</evidence>
<dbReference type="Pfam" id="PF06479">
    <property type="entry name" value="Ribonuc_2-5A"/>
    <property type="match status" value="1"/>
</dbReference>
<dbReference type="InterPro" id="IPR038357">
    <property type="entry name" value="KEN_sf"/>
</dbReference>
<feature type="compositionally biased region" description="Basic and acidic residues" evidence="8">
    <location>
        <begin position="79"/>
        <end position="91"/>
    </location>
</feature>
<dbReference type="InterPro" id="IPR000719">
    <property type="entry name" value="Prot_kinase_dom"/>
</dbReference>
<evidence type="ECO:0000256" key="5">
    <source>
        <dbReference type="ARBA" id="ARBA00022741"/>
    </source>
</evidence>
<dbReference type="Gene3D" id="1.20.1440.180">
    <property type="entry name" value="KEN domain"/>
    <property type="match status" value="1"/>
</dbReference>
<dbReference type="Proteomes" id="UP001634394">
    <property type="component" value="Unassembled WGS sequence"/>
</dbReference>
<evidence type="ECO:0000256" key="7">
    <source>
        <dbReference type="ARBA" id="ARBA00022840"/>
    </source>
</evidence>
<keyword evidence="4" id="KW-0732">Signal</keyword>
<comment type="caution">
    <text evidence="11">The sequence shown here is derived from an EMBL/GenBank/DDBJ whole genome shotgun (WGS) entry which is preliminary data.</text>
</comment>
<feature type="compositionally biased region" description="Basic and acidic residues" evidence="8">
    <location>
        <begin position="104"/>
        <end position="119"/>
    </location>
</feature>
<keyword evidence="5" id="KW-0547">Nucleotide-binding</keyword>
<feature type="domain" description="Protein kinase" evidence="9">
    <location>
        <begin position="215"/>
        <end position="467"/>
    </location>
</feature>
<keyword evidence="3" id="KW-0808">Transferase</keyword>
<dbReference type="AlphaFoldDB" id="A0ABD3TM02"/>
<evidence type="ECO:0000313" key="11">
    <source>
        <dbReference type="EMBL" id="KAL3837646.1"/>
    </source>
</evidence>
<keyword evidence="2" id="KW-0723">Serine/threonine-protein kinase</keyword>
<dbReference type="InterPro" id="IPR045133">
    <property type="entry name" value="IRE1/2-like"/>
</dbReference>
<dbReference type="GO" id="GO:0004674">
    <property type="term" value="F:protein serine/threonine kinase activity"/>
    <property type="evidence" value="ECO:0007669"/>
    <property type="project" value="UniProtKB-KW"/>
</dbReference>
<keyword evidence="12" id="KW-1185">Reference proteome</keyword>
<dbReference type="SMART" id="SM00580">
    <property type="entry name" value="PUG"/>
    <property type="match status" value="1"/>
</dbReference>
<name>A0ABD3TM02_SINWO</name>
<dbReference type="PROSITE" id="PS51392">
    <property type="entry name" value="KEN"/>
    <property type="match status" value="1"/>
</dbReference>
<feature type="domain" description="KEN" evidence="10">
    <location>
        <begin position="470"/>
        <end position="597"/>
    </location>
</feature>
<evidence type="ECO:0000256" key="8">
    <source>
        <dbReference type="SAM" id="MobiDB-lite"/>
    </source>
</evidence>
<proteinExistence type="predicted"/>
<dbReference type="FunFam" id="3.30.200.20:FF:000077">
    <property type="entry name" value="Putative Serine/threonine-protein kinase/endoribonuclease IRE1"/>
    <property type="match status" value="1"/>
</dbReference>
<dbReference type="EMBL" id="JBJQND010000018">
    <property type="protein sequence ID" value="KAL3837646.1"/>
    <property type="molecule type" value="Genomic_DNA"/>
</dbReference>
<accession>A0ABD3TM02</accession>
<evidence type="ECO:0000256" key="2">
    <source>
        <dbReference type="ARBA" id="ARBA00022527"/>
    </source>
</evidence>
<dbReference type="GO" id="GO:0005524">
    <property type="term" value="F:ATP binding"/>
    <property type="evidence" value="ECO:0007669"/>
    <property type="project" value="UniProtKB-KW"/>
</dbReference>
<evidence type="ECO:0000313" key="12">
    <source>
        <dbReference type="Proteomes" id="UP001634394"/>
    </source>
</evidence>
<sequence>MAMDDTGTAISTFLKKKNTNEDVSYSLKKTGAVPQIESDYELPHELQRCKQAGGQKHRAGNDMKPGKVLQPRSSDAFPPDEKSEMYKREFPELPQPLYPGAVGETKKEPATITTTERKAQATPATDPKYKTGTEPPDTIAISFGKTYMHETDEVSITNSSMGRLTNTLPLDAKAAVVKTTLPGHIKKPPEPSTSNGPASYPGLSMRLAWTKIIQYSPDSVLRHGSFVYKGSFDNRDVAVKRWSKENTSLAEQEIESLRQADRHPNVIRYYYSEQDKDFIYIASELCVGNLEQYVQGKFGNAIKLEPKELLHQIMKGLYYLHSLGIAHGNIKPDHILISRPIAGVVRILISSFAHSRKLSAGEMSFSAKSDVYRTDRWAAPEMSKTGQNKTSADDIFNVGRLMYYVLTNGKHHFGYHPWQIQYQKEGMLGDLPETSDGYLAKDLILDMMSSNPGVRPTANNVLHHPFFWKAEKTLRFLVAIKGWKCKSASKYKIFVRDLEKDGAKIVKDNWTCRMGKHICEAMQRYVQYDGSRVKDLVRFIRNVDSHYHQLPEDVKTSLGKDKDKVWDFFTALFPMLLDHIYNVMKQFSKEEDFRPYY</sequence>
<organism evidence="11 12">
    <name type="scientific">Sinanodonta woodiana</name>
    <name type="common">Chinese pond mussel</name>
    <name type="synonym">Anodonta woodiana</name>
    <dbReference type="NCBI Taxonomy" id="1069815"/>
    <lineage>
        <taxon>Eukaryota</taxon>
        <taxon>Metazoa</taxon>
        <taxon>Spiralia</taxon>
        <taxon>Lophotrochozoa</taxon>
        <taxon>Mollusca</taxon>
        <taxon>Bivalvia</taxon>
        <taxon>Autobranchia</taxon>
        <taxon>Heteroconchia</taxon>
        <taxon>Palaeoheterodonta</taxon>
        <taxon>Unionida</taxon>
        <taxon>Unionoidea</taxon>
        <taxon>Unionidae</taxon>
        <taxon>Unioninae</taxon>
        <taxon>Sinanodonta</taxon>
    </lineage>
</organism>
<dbReference type="EC" id="2.7.11.1" evidence="1"/>